<evidence type="ECO:0000313" key="2">
    <source>
        <dbReference type="Proteomes" id="UP000195798"/>
    </source>
</evidence>
<name>A0AB33CH27_LACGS</name>
<proteinExistence type="predicted"/>
<dbReference type="RefSeq" id="WP_065169618.1">
    <property type="nucleotide sequence ID" value="NZ_CP021427.1"/>
</dbReference>
<dbReference type="AlphaFoldDB" id="A0AB33CH27"/>
<dbReference type="EMBL" id="CP021427">
    <property type="protein sequence ID" value="ART99195.1"/>
    <property type="molecule type" value="Genomic_DNA"/>
</dbReference>
<protein>
    <submittedName>
        <fullName evidence="1">Uncharacterized protein</fullName>
    </submittedName>
</protein>
<evidence type="ECO:0000313" key="1">
    <source>
        <dbReference type="EMBL" id="ART99195.1"/>
    </source>
</evidence>
<sequence>MDSITKEEYRKLIKLLINDFKIHSDYILEMNNGTHEGVVPELFKRENKAIIADCNYMNRLINQLLLSGE</sequence>
<reference evidence="1 2" key="1">
    <citation type="submission" date="2017-05" db="EMBL/GenBank/DDBJ databases">
        <authorList>
            <person name="Oh N.-S."/>
        </authorList>
    </citation>
    <scope>NUCLEOTIDE SEQUENCE [LARGE SCALE GENOMIC DNA]</scope>
    <source>
        <strain evidence="1 2">4M13</strain>
    </source>
</reference>
<accession>A0AB33CH27</accession>
<gene>
    <name evidence="1" type="ORF">CCE30_10020</name>
</gene>
<organism evidence="1 2">
    <name type="scientific">Lactobacillus gasseri</name>
    <dbReference type="NCBI Taxonomy" id="1596"/>
    <lineage>
        <taxon>Bacteria</taxon>
        <taxon>Bacillati</taxon>
        <taxon>Bacillota</taxon>
        <taxon>Bacilli</taxon>
        <taxon>Lactobacillales</taxon>
        <taxon>Lactobacillaceae</taxon>
        <taxon>Lactobacillus</taxon>
    </lineage>
</organism>
<dbReference type="Proteomes" id="UP000195798">
    <property type="component" value="Chromosome"/>
</dbReference>